<proteinExistence type="predicted"/>
<evidence type="ECO:0000256" key="2">
    <source>
        <dbReference type="SAM" id="Phobius"/>
    </source>
</evidence>
<keyword evidence="2" id="KW-1133">Transmembrane helix</keyword>
<feature type="region of interest" description="Disordered" evidence="1">
    <location>
        <begin position="210"/>
        <end position="258"/>
    </location>
</feature>
<reference evidence="3" key="1">
    <citation type="submission" date="2021-02" db="EMBL/GenBank/DDBJ databases">
        <title>First Annotated Genome of the Yellow-green Alga Tribonema minus.</title>
        <authorList>
            <person name="Mahan K.M."/>
        </authorList>
    </citation>
    <scope>NUCLEOTIDE SEQUENCE</scope>
    <source>
        <strain evidence="3">UTEX B ZZ1240</strain>
    </source>
</reference>
<evidence type="ECO:0000313" key="3">
    <source>
        <dbReference type="EMBL" id="KAG5175875.1"/>
    </source>
</evidence>
<organism evidence="3 4">
    <name type="scientific">Tribonema minus</name>
    <dbReference type="NCBI Taxonomy" id="303371"/>
    <lineage>
        <taxon>Eukaryota</taxon>
        <taxon>Sar</taxon>
        <taxon>Stramenopiles</taxon>
        <taxon>Ochrophyta</taxon>
        <taxon>PX clade</taxon>
        <taxon>Xanthophyceae</taxon>
        <taxon>Tribonematales</taxon>
        <taxon>Tribonemataceae</taxon>
        <taxon>Tribonema</taxon>
    </lineage>
</organism>
<evidence type="ECO:0000256" key="1">
    <source>
        <dbReference type="SAM" id="MobiDB-lite"/>
    </source>
</evidence>
<keyword evidence="4" id="KW-1185">Reference proteome</keyword>
<protein>
    <submittedName>
        <fullName evidence="3">Uncharacterized protein</fullName>
    </submittedName>
</protein>
<name>A0A835YIN7_9STRA</name>
<dbReference type="InterPro" id="IPR006058">
    <property type="entry name" value="2Fe2S_fd_BS"/>
</dbReference>
<dbReference type="Proteomes" id="UP000664859">
    <property type="component" value="Unassembled WGS sequence"/>
</dbReference>
<dbReference type="GO" id="GO:0051537">
    <property type="term" value="F:2 iron, 2 sulfur cluster binding"/>
    <property type="evidence" value="ECO:0007669"/>
    <property type="project" value="InterPro"/>
</dbReference>
<keyword evidence="2" id="KW-0472">Membrane</keyword>
<evidence type="ECO:0000313" key="4">
    <source>
        <dbReference type="Proteomes" id="UP000664859"/>
    </source>
</evidence>
<dbReference type="PROSITE" id="PS00197">
    <property type="entry name" value="2FE2S_FER_1"/>
    <property type="match status" value="1"/>
</dbReference>
<dbReference type="AlphaFoldDB" id="A0A835YIN7"/>
<dbReference type="EMBL" id="JAFCMP010000544">
    <property type="protein sequence ID" value="KAG5175875.1"/>
    <property type="molecule type" value="Genomic_DNA"/>
</dbReference>
<keyword evidence="2" id="KW-0812">Transmembrane</keyword>
<comment type="caution">
    <text evidence="3">The sequence shown here is derived from an EMBL/GenBank/DDBJ whole genome shotgun (WGS) entry which is preliminary data.</text>
</comment>
<sequence length="680" mass="73443">MRLVCITGACSLCERYGRLQDRKVLKCICTAFYRQPLLEEEEQCRVWQGNAEHLAISQLAITSEPSTVHRSLAREEDAAVNDTAAVESVTAEQDEGSSAIVAESGVCRDTGGRTGDDKESQTRAFETVFVAGDTVHSSLAHKEDAAVNDTAAVESHTAGQDEGPSAIVADAAVIDTAAVESVTTGQDEGPPAIVAESGRVLPASYPLAARAQTSGAPRSDASAPTGDPAGTNTCPPAWTAYGGDIPTPHEITSASGAAMPSSNLGIPAATTTVSAINVIQEPEMHVSGHAGSSGVHATRGVKIDNATWILLVTKLAEVQLLWHKLSAQQLVDVPEPSIDSRVDATEPDDTVASTGSSTNGALSSASLALGALFSILVISTAIVVYHLRRRGIAGPANMASWQHRPAPPAVGQQLEAPLEQPLAHAAPVDQGVQVLFEPFDDSARRAAVSSRWILLTGRMWRTLAVAITELDRLPPTEFRLLSDPLLHQVLVVVEQTQIEMESPLVYRDKEYLNPWFREELKALQRKVQLLYLLLIVHRLGHAALPPNIFGCTCQMKSRCTAHNALNTHECCLDNNIRHVRLIEPFAVDLPRARSLLRHRHVLDHREELRKLEDGLPRSYTAIRKIYWMKAVPDNIYTAAREDLLSTAERLQLMRADGVPPEPADNITRRCRSATIAGRAG</sequence>
<accession>A0A835YIN7</accession>
<feature type="transmembrane region" description="Helical" evidence="2">
    <location>
        <begin position="367"/>
        <end position="387"/>
    </location>
</feature>
<gene>
    <name evidence="3" type="ORF">JKP88DRAFT_265637</name>
</gene>